<evidence type="ECO:0000313" key="3">
    <source>
        <dbReference type="EMBL" id="CAH2267815.1"/>
    </source>
</evidence>
<protein>
    <submittedName>
        <fullName evidence="3">Jg5752 protein</fullName>
    </submittedName>
</protein>
<dbReference type="OrthoDB" id="7426765at2759"/>
<keyword evidence="1" id="KW-0175">Coiled coil</keyword>
<organism evidence="3 4">
    <name type="scientific">Pararge aegeria aegeria</name>
    <dbReference type="NCBI Taxonomy" id="348720"/>
    <lineage>
        <taxon>Eukaryota</taxon>
        <taxon>Metazoa</taxon>
        <taxon>Ecdysozoa</taxon>
        <taxon>Arthropoda</taxon>
        <taxon>Hexapoda</taxon>
        <taxon>Insecta</taxon>
        <taxon>Pterygota</taxon>
        <taxon>Neoptera</taxon>
        <taxon>Endopterygota</taxon>
        <taxon>Lepidoptera</taxon>
        <taxon>Glossata</taxon>
        <taxon>Ditrysia</taxon>
        <taxon>Papilionoidea</taxon>
        <taxon>Nymphalidae</taxon>
        <taxon>Satyrinae</taxon>
        <taxon>Satyrini</taxon>
        <taxon>Parargina</taxon>
        <taxon>Pararge</taxon>
    </lineage>
</organism>
<name>A0A8S4SMS5_9NEOP</name>
<evidence type="ECO:0000313" key="4">
    <source>
        <dbReference type="Proteomes" id="UP000838756"/>
    </source>
</evidence>
<comment type="caution">
    <text evidence="3">The sequence shown here is derived from an EMBL/GenBank/DDBJ whole genome shotgun (WGS) entry which is preliminary data.</text>
</comment>
<dbReference type="AlphaFoldDB" id="A0A8S4SMS5"/>
<feature type="compositionally biased region" description="Acidic residues" evidence="2">
    <location>
        <begin position="314"/>
        <end position="323"/>
    </location>
</feature>
<feature type="coiled-coil region" evidence="1">
    <location>
        <begin position="26"/>
        <end position="53"/>
    </location>
</feature>
<feature type="region of interest" description="Disordered" evidence="2">
    <location>
        <begin position="291"/>
        <end position="330"/>
    </location>
</feature>
<proteinExistence type="predicted"/>
<reference evidence="3" key="1">
    <citation type="submission" date="2022-03" db="EMBL/GenBank/DDBJ databases">
        <authorList>
            <person name="Lindestad O."/>
        </authorList>
    </citation>
    <scope>NUCLEOTIDE SEQUENCE</scope>
</reference>
<sequence>MPHLKKQLKITKLFRKGATNKHPEGCDELQEEVQKLEQKLQEKQNELFQIQRNNCRKKASFPKSKETPFVKPQKIVLTSSVETLKRNLELMSMLTGVEVQSYVADDHCCVVFHMQHEASSIVKHGLRIDMHSDGNEISKSTMPLGFNLKAVVEEFDKITRPRCLGAIRRALVAYYDRLQQYEALKELVRTEADLFKLLDGSHIEISFSAQSHEEEEDEHIQVTLMLDYRVYDIRPKTYCFKENELPEGVSEVLRQQCSVFKKKPLRKAFKEAFMNDVGPYRLVRQFGLRREEQQQKRPKRFRPNKNNYNNDDTFLPEDCTDQSDAEHYSE</sequence>
<gene>
    <name evidence="3" type="primary">jg5752</name>
    <name evidence="3" type="ORF">PAEG_LOCUS26298</name>
</gene>
<dbReference type="Proteomes" id="UP000838756">
    <property type="component" value="Unassembled WGS sequence"/>
</dbReference>
<dbReference type="EMBL" id="CAKXAJ010026402">
    <property type="protein sequence ID" value="CAH2267815.1"/>
    <property type="molecule type" value="Genomic_DNA"/>
</dbReference>
<evidence type="ECO:0000256" key="1">
    <source>
        <dbReference type="SAM" id="Coils"/>
    </source>
</evidence>
<keyword evidence="4" id="KW-1185">Reference proteome</keyword>
<evidence type="ECO:0000256" key="2">
    <source>
        <dbReference type="SAM" id="MobiDB-lite"/>
    </source>
</evidence>
<accession>A0A8S4SMS5</accession>